<comment type="similarity">
    <text evidence="2 13">Belongs to the TIM50 family.</text>
</comment>
<dbReference type="GO" id="GO:0005744">
    <property type="term" value="C:TIM23 mitochondrial import inner membrane translocase complex"/>
    <property type="evidence" value="ECO:0007669"/>
    <property type="project" value="UniProtKB-UniRule"/>
</dbReference>
<keyword evidence="10 13" id="KW-0811">Translocation</keyword>
<keyword evidence="5" id="KW-0812">Transmembrane</keyword>
<gene>
    <name evidence="16" type="ORF">NADFUDRAFT_82133</name>
</gene>
<accession>A0A1E3PLQ3</accession>
<evidence type="ECO:0000256" key="11">
    <source>
        <dbReference type="ARBA" id="ARBA00023128"/>
    </source>
</evidence>
<comment type="subunit">
    <text evidence="13">Component of the TIM23 complex.</text>
</comment>
<evidence type="ECO:0000256" key="4">
    <source>
        <dbReference type="ARBA" id="ARBA00022448"/>
    </source>
</evidence>
<feature type="compositionally biased region" description="Low complexity" evidence="14">
    <location>
        <begin position="79"/>
        <end position="88"/>
    </location>
</feature>
<feature type="domain" description="FCP1 homology" evidence="15">
    <location>
        <begin position="194"/>
        <end position="338"/>
    </location>
</feature>
<keyword evidence="4 13" id="KW-0813">Transport</keyword>
<evidence type="ECO:0000313" key="17">
    <source>
        <dbReference type="Proteomes" id="UP000095009"/>
    </source>
</evidence>
<keyword evidence="12" id="KW-0472">Membrane</keyword>
<dbReference type="SMART" id="SM00577">
    <property type="entry name" value="CPDc"/>
    <property type="match status" value="1"/>
</dbReference>
<dbReference type="AlphaFoldDB" id="A0A1E3PLQ3"/>
<evidence type="ECO:0000259" key="15">
    <source>
        <dbReference type="PROSITE" id="PS50969"/>
    </source>
</evidence>
<evidence type="ECO:0000256" key="13">
    <source>
        <dbReference type="RuleBase" id="RU365079"/>
    </source>
</evidence>
<evidence type="ECO:0000256" key="12">
    <source>
        <dbReference type="ARBA" id="ARBA00023136"/>
    </source>
</evidence>
<dbReference type="InterPro" id="IPR023214">
    <property type="entry name" value="HAD_sf"/>
</dbReference>
<keyword evidence="11 13" id="KW-0496">Mitochondrion</keyword>
<proteinExistence type="inferred from homology"/>
<organism evidence="16 17">
    <name type="scientific">Nadsonia fulvescens var. elongata DSM 6958</name>
    <dbReference type="NCBI Taxonomy" id="857566"/>
    <lineage>
        <taxon>Eukaryota</taxon>
        <taxon>Fungi</taxon>
        <taxon>Dikarya</taxon>
        <taxon>Ascomycota</taxon>
        <taxon>Saccharomycotina</taxon>
        <taxon>Dipodascomycetes</taxon>
        <taxon>Dipodascales</taxon>
        <taxon>Dipodascales incertae sedis</taxon>
        <taxon>Nadsonia</taxon>
    </lineage>
</organism>
<dbReference type="GO" id="GO:0030943">
    <property type="term" value="F:mitochondrion targeting sequence binding"/>
    <property type="evidence" value="ECO:0007669"/>
    <property type="project" value="EnsemblFungi"/>
</dbReference>
<dbReference type="GO" id="GO:0046902">
    <property type="term" value="P:regulation of mitochondrial membrane permeability"/>
    <property type="evidence" value="ECO:0007669"/>
    <property type="project" value="EnsemblFungi"/>
</dbReference>
<keyword evidence="7 13" id="KW-0653">Protein transport</keyword>
<keyword evidence="8 13" id="KW-0809">Transit peptide</keyword>
<feature type="region of interest" description="Disordered" evidence="14">
    <location>
        <begin position="70"/>
        <end position="103"/>
    </location>
</feature>
<dbReference type="GO" id="GO:0030150">
    <property type="term" value="P:protein import into mitochondrial matrix"/>
    <property type="evidence" value="ECO:0007669"/>
    <property type="project" value="EnsemblFungi"/>
</dbReference>
<keyword evidence="17" id="KW-1185">Reference proteome</keyword>
<evidence type="ECO:0000256" key="7">
    <source>
        <dbReference type="ARBA" id="ARBA00022927"/>
    </source>
</evidence>
<evidence type="ECO:0000256" key="2">
    <source>
        <dbReference type="ARBA" id="ARBA00006344"/>
    </source>
</evidence>
<name>A0A1E3PLQ3_9ASCO</name>
<evidence type="ECO:0000256" key="3">
    <source>
        <dbReference type="ARBA" id="ARBA00020799"/>
    </source>
</evidence>
<evidence type="ECO:0000256" key="5">
    <source>
        <dbReference type="ARBA" id="ARBA00022692"/>
    </source>
</evidence>
<dbReference type="InterPro" id="IPR050365">
    <property type="entry name" value="TIM50"/>
</dbReference>
<keyword evidence="9" id="KW-1133">Transmembrane helix</keyword>
<comment type="subcellular location">
    <subcellularLocation>
        <location evidence="1 13">Mitochondrion inner membrane</location>
        <topology evidence="1 13">Single-pass membrane protein</topology>
    </subcellularLocation>
</comment>
<comment type="function">
    <text evidence="13">Essential component of the TIM23 complex, a complex that mediates the translocation of transit peptide-containing proteins across the mitochondrial inner membrane.</text>
</comment>
<dbReference type="EMBL" id="KV454408">
    <property type="protein sequence ID" value="ODQ66258.1"/>
    <property type="molecule type" value="Genomic_DNA"/>
</dbReference>
<dbReference type="Gene3D" id="3.40.50.1000">
    <property type="entry name" value="HAD superfamily/HAD-like"/>
    <property type="match status" value="1"/>
</dbReference>
<dbReference type="PROSITE" id="PS50969">
    <property type="entry name" value="FCP1"/>
    <property type="match status" value="1"/>
</dbReference>
<evidence type="ECO:0000256" key="6">
    <source>
        <dbReference type="ARBA" id="ARBA00022792"/>
    </source>
</evidence>
<protein>
    <recommendedName>
        <fullName evidence="3 13">Mitochondrial import inner membrane translocase subunit TIM50</fullName>
    </recommendedName>
</protein>
<dbReference type="Pfam" id="PF03031">
    <property type="entry name" value="NIF"/>
    <property type="match status" value="1"/>
</dbReference>
<evidence type="ECO:0000256" key="14">
    <source>
        <dbReference type="SAM" id="MobiDB-lite"/>
    </source>
</evidence>
<evidence type="ECO:0000313" key="16">
    <source>
        <dbReference type="EMBL" id="ODQ66258.1"/>
    </source>
</evidence>
<dbReference type="CDD" id="cd07521">
    <property type="entry name" value="HAD_FCP1-like"/>
    <property type="match status" value="1"/>
</dbReference>
<feature type="region of interest" description="Disordered" evidence="14">
    <location>
        <begin position="35"/>
        <end position="54"/>
    </location>
</feature>
<reference evidence="16 17" key="1">
    <citation type="journal article" date="2016" name="Proc. Natl. Acad. Sci. U.S.A.">
        <title>Comparative genomics of biotechnologically important yeasts.</title>
        <authorList>
            <person name="Riley R."/>
            <person name="Haridas S."/>
            <person name="Wolfe K.H."/>
            <person name="Lopes M.R."/>
            <person name="Hittinger C.T."/>
            <person name="Goeker M."/>
            <person name="Salamov A.A."/>
            <person name="Wisecaver J.H."/>
            <person name="Long T.M."/>
            <person name="Calvey C.H."/>
            <person name="Aerts A.L."/>
            <person name="Barry K.W."/>
            <person name="Choi C."/>
            <person name="Clum A."/>
            <person name="Coughlan A.Y."/>
            <person name="Deshpande S."/>
            <person name="Douglass A.P."/>
            <person name="Hanson S.J."/>
            <person name="Klenk H.-P."/>
            <person name="LaButti K.M."/>
            <person name="Lapidus A."/>
            <person name="Lindquist E.A."/>
            <person name="Lipzen A.M."/>
            <person name="Meier-Kolthoff J.P."/>
            <person name="Ohm R.A."/>
            <person name="Otillar R.P."/>
            <person name="Pangilinan J.L."/>
            <person name="Peng Y."/>
            <person name="Rokas A."/>
            <person name="Rosa C.A."/>
            <person name="Scheuner C."/>
            <person name="Sibirny A.A."/>
            <person name="Slot J.C."/>
            <person name="Stielow J.B."/>
            <person name="Sun H."/>
            <person name="Kurtzman C.P."/>
            <person name="Blackwell M."/>
            <person name="Grigoriev I.V."/>
            <person name="Jeffries T.W."/>
        </authorList>
    </citation>
    <scope>NUCLEOTIDE SEQUENCE [LARGE SCALE GENOMIC DNA]</scope>
    <source>
        <strain evidence="16 17">DSM 6958</strain>
    </source>
</reference>
<dbReference type="FunFam" id="3.40.50.1000:FF:000019">
    <property type="entry name" value="Mitochondrial import inner membrane translocase subunit TIM50"/>
    <property type="match status" value="1"/>
</dbReference>
<feature type="compositionally biased region" description="Basic and acidic residues" evidence="14">
    <location>
        <begin position="92"/>
        <end position="103"/>
    </location>
</feature>
<dbReference type="Proteomes" id="UP000095009">
    <property type="component" value="Unassembled WGS sequence"/>
</dbReference>
<keyword evidence="6" id="KW-0999">Mitochondrion inner membrane</keyword>
<evidence type="ECO:0000256" key="1">
    <source>
        <dbReference type="ARBA" id="ARBA00004434"/>
    </source>
</evidence>
<sequence>MLARSVRACAQRSVRVGGGLSRPLKAALNVRFYSEKTPKDDEAKKPSQQPMSILNDDFLAQAGIDIDSSAAKPAAEGTSADADASDASGVTEEQRQRWKDTAKKAKNVSSTEVKRERYTNMFYIAIFGSIIGGTAYLGRDWDTDEDRKRHPDVPTGYTSPVHIWNRASARFSDIFNHFKEPAFENLLPPPPPEPYNRPLTLVISLEDLLIHSEWTREHGWRTAKRPGLDYFLGYLSQYYEIVVFSSQYFMQIEKPIMKLDPYHAYFSHILAREATRYQDGKIIKDLSLMNRDLGKIVMLDTDPAAYSLQPENAIPMPKWDGKAGDTGLIDLVPFLEWLVTQPIKDVRPILETYKGKELPVALEYQRREALARQSFEAEWAARHHQSGDWAASFLGIQPPTPPKPMMQIDFIRQEGLKGYNSFRQYLAENGEKLLAEEKQREAEILGEQKMTLSKIVTEGMPTADDMVKAAAEKELQRKQAN</sequence>
<evidence type="ECO:0000256" key="8">
    <source>
        <dbReference type="ARBA" id="ARBA00022946"/>
    </source>
</evidence>
<dbReference type="InterPro" id="IPR036412">
    <property type="entry name" value="HAD-like_sf"/>
</dbReference>
<feature type="compositionally biased region" description="Basic and acidic residues" evidence="14">
    <location>
        <begin position="35"/>
        <end position="45"/>
    </location>
</feature>
<dbReference type="STRING" id="857566.A0A1E3PLQ3"/>
<dbReference type="GO" id="GO:0042802">
    <property type="term" value="F:identical protein binding"/>
    <property type="evidence" value="ECO:0007669"/>
    <property type="project" value="EnsemblFungi"/>
</dbReference>
<evidence type="ECO:0000256" key="10">
    <source>
        <dbReference type="ARBA" id="ARBA00023010"/>
    </source>
</evidence>
<dbReference type="InterPro" id="IPR004274">
    <property type="entry name" value="FCP1_dom"/>
</dbReference>
<dbReference type="PANTHER" id="PTHR12210">
    <property type="entry name" value="DULLARD PROTEIN PHOSPHATASE"/>
    <property type="match status" value="1"/>
</dbReference>
<dbReference type="GO" id="GO:0008320">
    <property type="term" value="F:protein transmembrane transporter activity"/>
    <property type="evidence" value="ECO:0007669"/>
    <property type="project" value="EnsemblFungi"/>
</dbReference>
<dbReference type="SUPFAM" id="SSF56784">
    <property type="entry name" value="HAD-like"/>
    <property type="match status" value="1"/>
</dbReference>
<evidence type="ECO:0000256" key="9">
    <source>
        <dbReference type="ARBA" id="ARBA00022989"/>
    </source>
</evidence>
<dbReference type="OrthoDB" id="287041at2759"/>